<keyword evidence="3" id="KW-0539">Nucleus</keyword>
<feature type="compositionally biased region" description="Gly residues" evidence="4">
    <location>
        <begin position="759"/>
        <end position="770"/>
    </location>
</feature>
<feature type="compositionally biased region" description="Basic and acidic residues" evidence="4">
    <location>
        <begin position="703"/>
        <end position="719"/>
    </location>
</feature>
<feature type="compositionally biased region" description="Low complexity" evidence="4">
    <location>
        <begin position="728"/>
        <end position="739"/>
    </location>
</feature>
<evidence type="ECO:0000259" key="6">
    <source>
        <dbReference type="SMART" id="SM00739"/>
    </source>
</evidence>
<evidence type="ECO:0000256" key="3">
    <source>
        <dbReference type="ARBA" id="ARBA00023242"/>
    </source>
</evidence>
<dbReference type="PANTHER" id="PTHR11125">
    <property type="entry name" value="SUPPRESSOR OF TY 5"/>
    <property type="match status" value="1"/>
</dbReference>
<dbReference type="InterPro" id="IPR041977">
    <property type="entry name" value="KOW_Spt5_4"/>
</dbReference>
<feature type="compositionally biased region" description="Low complexity" evidence="4">
    <location>
        <begin position="1771"/>
        <end position="1787"/>
    </location>
</feature>
<feature type="domain" description="KOW" evidence="6">
    <location>
        <begin position="464"/>
        <end position="491"/>
    </location>
</feature>
<accession>A0ABM3HTN2</accession>
<dbReference type="Gene3D" id="2.30.30.30">
    <property type="match status" value="2"/>
</dbReference>
<evidence type="ECO:0000256" key="1">
    <source>
        <dbReference type="ARBA" id="ARBA00004123"/>
    </source>
</evidence>
<dbReference type="InterPro" id="IPR041978">
    <property type="entry name" value="KOW_Spt5_5"/>
</dbReference>
<reference evidence="8" key="1">
    <citation type="submission" date="2025-08" db="UniProtKB">
        <authorList>
            <consortium name="RefSeq"/>
        </authorList>
    </citation>
    <scope>IDENTIFICATION</scope>
    <source>
        <tissue evidence="8">Leaf</tissue>
    </source>
</reference>
<evidence type="ECO:0000259" key="5">
    <source>
        <dbReference type="SMART" id="SM00738"/>
    </source>
</evidence>
<evidence type="ECO:0000256" key="4">
    <source>
        <dbReference type="SAM" id="MobiDB-lite"/>
    </source>
</evidence>
<feature type="domain" description="NusG-like N-terminal" evidence="5">
    <location>
        <begin position="133"/>
        <end position="222"/>
    </location>
</feature>
<protein>
    <submittedName>
        <fullName evidence="8">Protein RNA-directed DNA methylation 3 isoform X1</fullName>
    </submittedName>
</protein>
<keyword evidence="2" id="KW-0804">Transcription</keyword>
<dbReference type="CDD" id="cd09888">
    <property type="entry name" value="NGN_Euk"/>
    <property type="match status" value="1"/>
</dbReference>
<dbReference type="InterPro" id="IPR039385">
    <property type="entry name" value="NGN_Euk"/>
</dbReference>
<feature type="compositionally biased region" description="Gly residues" evidence="4">
    <location>
        <begin position="1630"/>
        <end position="1646"/>
    </location>
</feature>
<feature type="compositionally biased region" description="Low complexity" evidence="4">
    <location>
        <begin position="1609"/>
        <end position="1629"/>
    </location>
</feature>
<feature type="region of interest" description="Disordered" evidence="4">
    <location>
        <begin position="1039"/>
        <end position="1802"/>
    </location>
</feature>
<organism evidence="7 8">
    <name type="scientific">Rhodamnia argentea</name>
    <dbReference type="NCBI Taxonomy" id="178133"/>
    <lineage>
        <taxon>Eukaryota</taxon>
        <taxon>Viridiplantae</taxon>
        <taxon>Streptophyta</taxon>
        <taxon>Embryophyta</taxon>
        <taxon>Tracheophyta</taxon>
        <taxon>Spermatophyta</taxon>
        <taxon>Magnoliopsida</taxon>
        <taxon>eudicotyledons</taxon>
        <taxon>Gunneridae</taxon>
        <taxon>Pentapetalae</taxon>
        <taxon>rosids</taxon>
        <taxon>malvids</taxon>
        <taxon>Myrtales</taxon>
        <taxon>Myrtaceae</taxon>
        <taxon>Myrtoideae</taxon>
        <taxon>Myrteae</taxon>
        <taxon>Australasian group</taxon>
        <taxon>Rhodamnia</taxon>
    </lineage>
</organism>
<dbReference type="InterPro" id="IPR039659">
    <property type="entry name" value="SPT5"/>
</dbReference>
<dbReference type="Pfam" id="PF23290">
    <property type="entry name" value="KOW5_SPT5"/>
    <property type="match status" value="1"/>
</dbReference>
<comment type="subcellular location">
    <subcellularLocation>
        <location evidence="1">Nucleus</location>
    </subcellularLocation>
</comment>
<feature type="compositionally biased region" description="Basic and acidic residues" evidence="4">
    <location>
        <begin position="983"/>
        <end position="997"/>
    </location>
</feature>
<feature type="region of interest" description="Disordered" evidence="4">
    <location>
        <begin position="1"/>
        <end position="53"/>
    </location>
</feature>
<feature type="region of interest" description="Disordered" evidence="4">
    <location>
        <begin position="683"/>
        <end position="1009"/>
    </location>
</feature>
<gene>
    <name evidence="8" type="primary">LOC115755284</name>
</gene>
<feature type="compositionally biased region" description="Gly residues" evidence="4">
    <location>
        <begin position="1788"/>
        <end position="1802"/>
    </location>
</feature>
<feature type="compositionally biased region" description="Basic and acidic residues" evidence="4">
    <location>
        <begin position="1550"/>
        <end position="1561"/>
    </location>
</feature>
<dbReference type="CDD" id="cd06084">
    <property type="entry name" value="KOW_Spt5_4"/>
    <property type="match status" value="1"/>
</dbReference>
<feature type="compositionally biased region" description="Basic and acidic residues" evidence="4">
    <location>
        <begin position="1264"/>
        <end position="1281"/>
    </location>
</feature>
<feature type="compositionally biased region" description="Basic and acidic residues" evidence="4">
    <location>
        <begin position="1442"/>
        <end position="1453"/>
    </location>
</feature>
<dbReference type="Pfam" id="PF03439">
    <property type="entry name" value="Spt5-NGN"/>
    <property type="match status" value="1"/>
</dbReference>
<feature type="compositionally biased region" description="Basic and acidic residues" evidence="4">
    <location>
        <begin position="1359"/>
        <end position="1371"/>
    </location>
</feature>
<dbReference type="Gene3D" id="3.30.70.940">
    <property type="entry name" value="NusG, N-terminal domain"/>
    <property type="match status" value="1"/>
</dbReference>
<feature type="compositionally biased region" description="Polar residues" evidence="4">
    <location>
        <begin position="689"/>
        <end position="701"/>
    </location>
</feature>
<dbReference type="SMART" id="SM00738">
    <property type="entry name" value="NGN"/>
    <property type="match status" value="1"/>
</dbReference>
<feature type="compositionally biased region" description="Polar residues" evidence="4">
    <location>
        <begin position="1393"/>
        <end position="1403"/>
    </location>
</feature>
<dbReference type="Proteomes" id="UP000827889">
    <property type="component" value="Chromosome 8"/>
</dbReference>
<dbReference type="RefSeq" id="XP_048139959.1">
    <property type="nucleotide sequence ID" value="XM_048284002.1"/>
</dbReference>
<dbReference type="GeneID" id="115755284"/>
<feature type="compositionally biased region" description="Basic and acidic residues" evidence="4">
    <location>
        <begin position="1096"/>
        <end position="1122"/>
    </location>
</feature>
<dbReference type="InterPro" id="IPR057936">
    <property type="entry name" value="KOWx_Spt5"/>
</dbReference>
<dbReference type="PANTHER" id="PTHR11125:SF8">
    <property type="entry name" value="PROTEIN RNA-DIRECTED DNA METHYLATION 3"/>
    <property type="match status" value="1"/>
</dbReference>
<feature type="compositionally biased region" description="Basic and acidic residues" evidence="4">
    <location>
        <begin position="929"/>
        <end position="941"/>
    </location>
</feature>
<dbReference type="InterPro" id="IPR005824">
    <property type="entry name" value="KOW"/>
</dbReference>
<feature type="compositionally biased region" description="Basic and acidic residues" evidence="4">
    <location>
        <begin position="1331"/>
        <end position="1341"/>
    </location>
</feature>
<evidence type="ECO:0000256" key="2">
    <source>
        <dbReference type="ARBA" id="ARBA00023163"/>
    </source>
</evidence>
<feature type="compositionally biased region" description="Polar residues" evidence="4">
    <location>
        <begin position="1342"/>
        <end position="1351"/>
    </location>
</feature>
<feature type="compositionally biased region" description="Polar residues" evidence="4">
    <location>
        <begin position="958"/>
        <end position="967"/>
    </location>
</feature>
<dbReference type="InterPro" id="IPR036735">
    <property type="entry name" value="NGN_dom_sf"/>
</dbReference>
<dbReference type="InterPro" id="IPR006645">
    <property type="entry name" value="NGN-like_dom"/>
</dbReference>
<feature type="domain" description="KOW" evidence="6">
    <location>
        <begin position="569"/>
        <end position="596"/>
    </location>
</feature>
<dbReference type="CDD" id="cd06081">
    <property type="entry name" value="KOW_Spt5_1"/>
    <property type="match status" value="1"/>
</dbReference>
<feature type="compositionally biased region" description="Basic and acidic residues" evidence="4">
    <location>
        <begin position="799"/>
        <end position="824"/>
    </location>
</feature>
<dbReference type="SMART" id="SM00739">
    <property type="entry name" value="KOW"/>
    <property type="match status" value="3"/>
</dbReference>
<feature type="compositionally biased region" description="Low complexity" evidence="4">
    <location>
        <begin position="1745"/>
        <end position="1763"/>
    </location>
</feature>
<feature type="compositionally biased region" description="Low complexity" evidence="4">
    <location>
        <begin position="539"/>
        <end position="552"/>
    </location>
</feature>
<dbReference type="Pfam" id="PF23042">
    <property type="entry name" value="KOW1_SPT5"/>
    <property type="match status" value="1"/>
</dbReference>
<dbReference type="InterPro" id="IPR014722">
    <property type="entry name" value="Rib_uL2_dom2"/>
</dbReference>
<feature type="compositionally biased region" description="Low complexity" evidence="4">
    <location>
        <begin position="1678"/>
        <end position="1706"/>
    </location>
</feature>
<name>A0ABM3HTN2_9MYRT</name>
<feature type="domain" description="KOW" evidence="6">
    <location>
        <begin position="227"/>
        <end position="254"/>
    </location>
</feature>
<feature type="compositionally biased region" description="Polar residues" evidence="4">
    <location>
        <begin position="916"/>
        <end position="928"/>
    </location>
</feature>
<feature type="region of interest" description="Disordered" evidence="4">
    <location>
        <begin position="532"/>
        <end position="568"/>
    </location>
</feature>
<proteinExistence type="predicted"/>
<dbReference type="Pfam" id="PF23291">
    <property type="entry name" value="KOW4_SPT5"/>
    <property type="match status" value="1"/>
</dbReference>
<dbReference type="InterPro" id="IPR005100">
    <property type="entry name" value="NGN-domain"/>
</dbReference>
<evidence type="ECO:0000313" key="8">
    <source>
        <dbReference type="RefSeq" id="XP_048139959.1"/>
    </source>
</evidence>
<dbReference type="InterPro" id="IPR041973">
    <property type="entry name" value="KOW_Spt5_1"/>
</dbReference>
<dbReference type="Pfam" id="PF23037">
    <property type="entry name" value="KOWx_SPT5"/>
    <property type="match status" value="1"/>
</dbReference>
<feature type="compositionally biased region" description="Low complexity" evidence="4">
    <location>
        <begin position="1407"/>
        <end position="1420"/>
    </location>
</feature>
<keyword evidence="7" id="KW-1185">Reference proteome</keyword>
<sequence length="1802" mass="191833">MARKGKEVAGKGSSGKRKVDDDKTGGGRKRRNRGVLQFFEEAADEAGGGDASDDSIFDDEGFMEEVDAVQNLKNDAFKAPNLPVFPKEEQFEEEFDKILEARYRDGSALVRFADEYDAKDSIHGGSSMPSVKDPMVWKVKCTVGRERNSAFCLMQKYVDLKELGNKIQIISAFAIDHVKGYIYVEADRQSDVIESCRGLCSIYTSRIAPVPRNEVSHLLSVRSKRSEVSVGMWARVKNGKYKGDVAQVVAVNDERRRATVKLIPRIDLQAMAEKFGGGVSIKRTAVPAPRLISSSELEEFRPIIEYRRDRDTGKHFEVLDGLMLNDGYLYKRMSFEALSFWSVMPSEEELLKFQPSENNESGDVEWLSQLYGDKKRKRTVERDKGGEKGDGSASSNSAKKYELYELVSCGRKDFGLIVGFDKDDSYKILQEGSEGNEILNVGVHDIKFGPFEGKFTAFDQHKNAISVNDSVRVLEGPSKDKEGIVKQIYRGIVFLYNENEEENGGYTCCKAQCCEKIKAPVNARSEKGAESGFFGFDDSPSSPKSPLSPKKSWQARESNEFTRGDKEGPFSVGQTLRIRVGPLKGYLCRVIAIRRSDITVKLDSQQKVLTVKSEHLAELRGRSTAISNGVEPDSSTSKPFDLFGSEGCSTDWIGGAGASAGGDGWNAGGSSATGSSWPSFSASGFSVPTEHNSADPSSSAGFDSKKDVEDNGWERKVAPEQHSTWGKAASDNNVASNNDQIVGWEKGDDMWNKASTKGSFGGSSSGGWGKGAQQTGDAAESSKNDAGNWGKATLGAGNENDRDVANKSAWKDSDESRARGKEDNAVGWDEGGWNKPNASSTGGGSSWNNWNNRDASSSLGKAEDPSKDSQSWGGANLETKSRLDSSSDAAAFGEENKDSSDSWGKQAGGSRKRTDGNSWNATGEGSSLQRDEGVSSWKKQDGVSSWSKLDGGNEKDGSSTWGKQTDSSWDKTSKGLSWTESQGESKRDGGSWERESKNSSWGVQDGGSSLDRLADECKQLGGSSWTKDLGISCNKAEVVSSWSKQADAHKEDGGSWGKGDGSSSWGKQTGGSSWNNQGSEDRSDRWSTPQTVGGDQGRRDWGKEKKDDSNNQDSWERQKTFDGGRGSGGRRGRGGQRGGGRFGRGRSYGQDSSCGWKNEGDGAESWVKEKGSGRGWGSSEGSWGKGKLDSSGIGGQGGYESRNQRGSWNKPKSFGADGESWNRQDEGSSWSKPVRGSWNDAGGNSGDLDPKADFASSWGNNKSSKGDWAKPKDSWEKEKGDSGTGGWSKDKFGGNDQTDSWNKPKISSRGSSWNKQGEHFSGSEQAGDTSRAGDDKWDDKTGNLNKSSPSATPWGKNKFTSDAESSRKNSEESCDTGNADSGADALNKGGSTGQEMDQWSNPKASDAAGGSWNKSGGSWNKQDKDSSCGKQDGGSSWSGLRSGKDVDGCKRTDYSVGGEGSGNKGWSGNKYDSDGGSWNKNGGSFGKESGESGWGKQGGVSSWAGQGSGNNGDGWKKAENSGGEGYGGWKKGWSGNKDDPGGGSWNKDGGSWKKESGDSSRGKQGGQSSWAGKESGNNGDGWKKTGSYGGEGSGGWNKSWSGKRDDADGGSWNKNGGSSNKESGDSSWGKQGGGSSWAGQGSGSNGDGWKKTGNCGGEGSGGWNKSWSGKRDDGDGGSWNKNGGSSNKESGDSSWGKQGGASSWAGQGSGSNGDGWKKTGSSGGEGSGGWNKSWSGKKDDGDGGSWNKNGGSSNKESGDSSWGKQGGGSSRAGQGSDTSGDGWKKTGSSGGGEGSGGWKKGW</sequence>
<feature type="compositionally biased region" description="Basic and acidic residues" evidence="4">
    <location>
        <begin position="557"/>
        <end position="568"/>
    </location>
</feature>
<evidence type="ECO:0000313" key="7">
    <source>
        <dbReference type="Proteomes" id="UP000827889"/>
    </source>
</evidence>